<dbReference type="PANTHER" id="PTHR24177:SF365">
    <property type="entry name" value="ANKYRIN REPEAT-CONTAINING PROTEIN NPR4-LIKE ISOFORM X1"/>
    <property type="match status" value="1"/>
</dbReference>
<feature type="transmembrane region" description="Helical" evidence="3">
    <location>
        <begin position="827"/>
        <end position="853"/>
    </location>
</feature>
<dbReference type="Pfam" id="PF12796">
    <property type="entry name" value="Ank_2"/>
    <property type="match status" value="1"/>
</dbReference>
<evidence type="ECO:0000313" key="6">
    <source>
        <dbReference type="Proteomes" id="UP001604336"/>
    </source>
</evidence>
<feature type="compositionally biased region" description="Polar residues" evidence="2">
    <location>
        <begin position="1"/>
        <end position="11"/>
    </location>
</feature>
<feature type="compositionally biased region" description="Pro residues" evidence="2">
    <location>
        <begin position="42"/>
        <end position="58"/>
    </location>
</feature>
<dbReference type="Pfam" id="PF13962">
    <property type="entry name" value="PGG"/>
    <property type="match status" value="1"/>
</dbReference>
<evidence type="ECO:0000313" key="5">
    <source>
        <dbReference type="EMBL" id="KAL2534348.1"/>
    </source>
</evidence>
<dbReference type="PROSITE" id="PS50088">
    <property type="entry name" value="ANK_REPEAT"/>
    <property type="match status" value="1"/>
</dbReference>
<dbReference type="Proteomes" id="UP001604336">
    <property type="component" value="Unassembled WGS sequence"/>
</dbReference>
<evidence type="ECO:0000256" key="1">
    <source>
        <dbReference type="PROSITE-ProRule" id="PRU00023"/>
    </source>
</evidence>
<feature type="region of interest" description="Disordered" evidence="2">
    <location>
        <begin position="1"/>
        <end position="21"/>
    </location>
</feature>
<keyword evidence="3" id="KW-0812">Transmembrane</keyword>
<feature type="compositionally biased region" description="Low complexity" evidence="2">
    <location>
        <begin position="59"/>
        <end position="68"/>
    </location>
</feature>
<proteinExistence type="predicted"/>
<dbReference type="SUPFAM" id="SSF48403">
    <property type="entry name" value="Ankyrin repeat"/>
    <property type="match status" value="1"/>
</dbReference>
<dbReference type="Gene3D" id="1.25.40.20">
    <property type="entry name" value="Ankyrin repeat-containing domain"/>
    <property type="match status" value="2"/>
</dbReference>
<name>A0ABD1VCN0_9LAMI</name>
<organism evidence="5 6">
    <name type="scientific">Abeliophyllum distichum</name>
    <dbReference type="NCBI Taxonomy" id="126358"/>
    <lineage>
        <taxon>Eukaryota</taxon>
        <taxon>Viridiplantae</taxon>
        <taxon>Streptophyta</taxon>
        <taxon>Embryophyta</taxon>
        <taxon>Tracheophyta</taxon>
        <taxon>Spermatophyta</taxon>
        <taxon>Magnoliopsida</taxon>
        <taxon>eudicotyledons</taxon>
        <taxon>Gunneridae</taxon>
        <taxon>Pentapetalae</taxon>
        <taxon>asterids</taxon>
        <taxon>lamiids</taxon>
        <taxon>Lamiales</taxon>
        <taxon>Oleaceae</taxon>
        <taxon>Forsythieae</taxon>
        <taxon>Abeliophyllum</taxon>
    </lineage>
</organism>
<dbReference type="PANTHER" id="PTHR24177">
    <property type="entry name" value="CASKIN"/>
    <property type="match status" value="1"/>
</dbReference>
<dbReference type="InterPro" id="IPR036770">
    <property type="entry name" value="Ankyrin_rpt-contain_sf"/>
</dbReference>
<evidence type="ECO:0000259" key="4">
    <source>
        <dbReference type="Pfam" id="PF13962"/>
    </source>
</evidence>
<reference evidence="6" key="1">
    <citation type="submission" date="2024-07" db="EMBL/GenBank/DDBJ databases">
        <title>Two chromosome-level genome assemblies of Korean endemic species Abeliophyllum distichum and Forsythia ovata (Oleaceae).</title>
        <authorList>
            <person name="Jang H."/>
        </authorList>
    </citation>
    <scope>NUCLEOTIDE SEQUENCE [LARGE SCALE GENOMIC DNA]</scope>
</reference>
<feature type="repeat" description="ANK" evidence="1">
    <location>
        <begin position="326"/>
        <end position="348"/>
    </location>
</feature>
<dbReference type="AlphaFoldDB" id="A0ABD1VCN0"/>
<evidence type="ECO:0000256" key="3">
    <source>
        <dbReference type="SAM" id="Phobius"/>
    </source>
</evidence>
<dbReference type="InterPro" id="IPR002110">
    <property type="entry name" value="Ankyrin_rpt"/>
</dbReference>
<dbReference type="EMBL" id="JBFOLK010000002">
    <property type="protein sequence ID" value="KAL2534348.1"/>
    <property type="molecule type" value="Genomic_DNA"/>
</dbReference>
<dbReference type="SMART" id="SM00248">
    <property type="entry name" value="ANK"/>
    <property type="match status" value="5"/>
</dbReference>
<evidence type="ECO:0000256" key="2">
    <source>
        <dbReference type="SAM" id="MobiDB-lite"/>
    </source>
</evidence>
<sequence>MATSSTMQTDQPAVEETLDTNPFLFVDRDYELNALQQTPQFFAPPPAGPLQLPSPPWDPLQLPQHPLGPLQPPPPGTLQRPPLLGPLQPPPPPPGFLQPPPPPGPLQLPQPPLGPLQPPAPPPLGPLQLPQPPLGPLQPPPPLGPLQPPPPPTGFFQPPPPPTGPLQLPQPPLGPLQPPPPLGPLQPPPPPTGFFQPPPPPTGPLQPPPPPTGFFQPPPPPTGPLQPPPPPPPPPGFPESPPTLGPLQPPPPSLGPLQPLPPPPGAFQPLPGFPNVPVPAYIPPRIEVNLNYYQPLHLAAKEGDWETAKRFIDSDNSALTAVISIQGMTALHVAASSSHSEFVENLVELIPAEALDARDERGCNALHYVAIGEAVNAAKALVDKNPALPLSMESLGQTPLFFAAYWGAPSKSKEMLWYLSTVTTNDFPSYPFTGQWSNQLILGITAAGFNDVTLYLLRRYPHLTMARDNTNTTILHVISSHPHLFPSGTKFSFWERFIYSLVPVEFVHEHLTDGMAATAHGGATTYNAQGHTPAAPMHKVVDPFGSLFWKAIQLITPRVKHVYNRKLTHKYSFELIEFVCKQAQQLDNLQTLHFFMDGGVLHQATADGVIEIVEISLKYFPDLLWYIYNNRSILHYAIENRREKLFNLMIDLMAQNTFAASRLDEVMNNMLHLAAKLAPSPQLNAVSGSALQMQRELQWFKEVEKMVNTGFKLGKNLLGRTPRELFTESHKDLLEKGEKWMKDTSNSCMVVSTLIATVVFAAAFTVPGGNINDKGIPIFLKKNSFMVFAVSDALALFSSTASLLMFLSILTSRYAEEDFLVSLPRKLVLGLASLFVAIATMMIAFGAAFSIVIGERYDWVYIPVMVLACIPVSLFAILQLPLFWKIAKSTYGPGIFRGRRSRVKHKSA</sequence>
<protein>
    <submittedName>
        <fullName evidence="5">Ankyrin repeat family protein</fullName>
    </submittedName>
</protein>
<keyword evidence="6" id="KW-1185">Reference proteome</keyword>
<feature type="region of interest" description="Disordered" evidence="2">
    <location>
        <begin position="36"/>
        <end position="268"/>
    </location>
</feature>
<keyword evidence="3" id="KW-0472">Membrane</keyword>
<dbReference type="PROSITE" id="PS50297">
    <property type="entry name" value="ANK_REP_REGION"/>
    <property type="match status" value="1"/>
</dbReference>
<feature type="domain" description="PGG" evidence="4">
    <location>
        <begin position="738"/>
        <end position="851"/>
    </location>
</feature>
<gene>
    <name evidence="5" type="ORF">Adt_07699</name>
</gene>
<feature type="transmembrane region" description="Helical" evidence="3">
    <location>
        <begin position="748"/>
        <end position="766"/>
    </location>
</feature>
<accession>A0ABD1VCN0</accession>
<feature type="transmembrane region" description="Helical" evidence="3">
    <location>
        <begin position="786"/>
        <end position="807"/>
    </location>
</feature>
<dbReference type="InterPro" id="IPR026961">
    <property type="entry name" value="PGG_dom"/>
</dbReference>
<feature type="compositionally biased region" description="Pro residues" evidence="2">
    <location>
        <begin position="83"/>
        <end position="268"/>
    </location>
</feature>
<feature type="transmembrane region" description="Helical" evidence="3">
    <location>
        <begin position="859"/>
        <end position="878"/>
    </location>
</feature>
<keyword evidence="3" id="KW-1133">Transmembrane helix</keyword>
<comment type="caution">
    <text evidence="5">The sequence shown here is derived from an EMBL/GenBank/DDBJ whole genome shotgun (WGS) entry which is preliminary data.</text>
</comment>
<keyword evidence="1" id="KW-0040">ANK repeat</keyword>